<feature type="compositionally biased region" description="Polar residues" evidence="2">
    <location>
        <begin position="302"/>
        <end position="324"/>
    </location>
</feature>
<evidence type="ECO:0000256" key="1">
    <source>
        <dbReference type="SAM" id="Coils"/>
    </source>
</evidence>
<accession>A0ABP1GFE2</accession>
<dbReference type="Proteomes" id="UP001642409">
    <property type="component" value="Unassembled WGS sequence"/>
</dbReference>
<keyword evidence="4" id="KW-1185">Reference proteome</keyword>
<evidence type="ECO:0000313" key="3">
    <source>
        <dbReference type="EMBL" id="CAL5970808.1"/>
    </source>
</evidence>
<name>A0ABP1GFE2_9EUKA</name>
<dbReference type="EMBL" id="CAXDID020000001">
    <property type="protein sequence ID" value="CAL5970808.1"/>
    <property type="molecule type" value="Genomic_DNA"/>
</dbReference>
<reference evidence="3 4" key="1">
    <citation type="submission" date="2024-07" db="EMBL/GenBank/DDBJ databases">
        <authorList>
            <person name="Akdeniz Z."/>
        </authorList>
    </citation>
    <scope>NUCLEOTIDE SEQUENCE [LARGE SCALE GENOMIC DNA]</scope>
</reference>
<organism evidence="3 4">
    <name type="scientific">Hexamita inflata</name>
    <dbReference type="NCBI Taxonomy" id="28002"/>
    <lineage>
        <taxon>Eukaryota</taxon>
        <taxon>Metamonada</taxon>
        <taxon>Diplomonadida</taxon>
        <taxon>Hexamitidae</taxon>
        <taxon>Hexamitinae</taxon>
        <taxon>Hexamita</taxon>
    </lineage>
</organism>
<proteinExistence type="predicted"/>
<feature type="compositionally biased region" description="Low complexity" evidence="2">
    <location>
        <begin position="288"/>
        <end position="301"/>
    </location>
</feature>
<comment type="caution">
    <text evidence="3">The sequence shown here is derived from an EMBL/GenBank/DDBJ whole genome shotgun (WGS) entry which is preliminary data.</text>
</comment>
<feature type="coiled-coil region" evidence="1">
    <location>
        <begin position="369"/>
        <end position="396"/>
    </location>
</feature>
<evidence type="ECO:0000256" key="2">
    <source>
        <dbReference type="SAM" id="MobiDB-lite"/>
    </source>
</evidence>
<sequence>MNKIRNVFKPTQNDFSVTKQPPRNQRLFVHKYEGDIYMSGLGFTFKVDPETLYITDQAKQSFSSDYDKPFNHYYQCIEVNGKYYGLMKQNLVEFRGFDLTTISQIPTESSEKYKIFAQSGEIYVLDDQGLAYQLKNKQFVRVNLQFTLGDCYATSFQNHCVILNNTSKQIILTKNNISHSIPMDSYMTLDVLTPFYCAGHTDHTNILMDFTQYWASGDLKQIKQFSTGRRVKDIEWNRAYQALRLVHTYWVLNNESLSAYMDLDVEAFVNRIQALLHSSPRAQTMQLQQQTQFNQQNTLNQPSRSVSAKSNQSPVQNAQPLNQNDLVKEPLTALTVLKNQQNLNLFQKEEDNNIPLQREITEDNQYQMIIKQQEQINSMKTRIDALEQSNQFYQRLFGKVVEQIGVRGWDDVMKEIAKEAMK</sequence>
<keyword evidence="1" id="KW-0175">Coiled coil</keyword>
<gene>
    <name evidence="3" type="ORF">HINF_LOCUS748</name>
</gene>
<feature type="region of interest" description="Disordered" evidence="2">
    <location>
        <begin position="288"/>
        <end position="324"/>
    </location>
</feature>
<evidence type="ECO:0000313" key="4">
    <source>
        <dbReference type="Proteomes" id="UP001642409"/>
    </source>
</evidence>
<protein>
    <submittedName>
        <fullName evidence="3">Uncharacterized protein</fullName>
    </submittedName>
</protein>